<dbReference type="SUPFAM" id="SSF48452">
    <property type="entry name" value="TPR-like"/>
    <property type="match status" value="1"/>
</dbReference>
<dbReference type="InterPro" id="IPR011990">
    <property type="entry name" value="TPR-like_helical_dom_sf"/>
</dbReference>
<dbReference type="EMBL" id="FOIJ01000003">
    <property type="protein sequence ID" value="SET63555.1"/>
    <property type="molecule type" value="Genomic_DNA"/>
</dbReference>
<gene>
    <name evidence="6" type="ORF">SAMN05443639_103625</name>
</gene>
<proteinExistence type="predicted"/>
<evidence type="ECO:0000259" key="5">
    <source>
        <dbReference type="PROSITE" id="PS50123"/>
    </source>
</evidence>
<evidence type="ECO:0000256" key="1">
    <source>
        <dbReference type="ARBA" id="ARBA00022603"/>
    </source>
</evidence>
<name>A0A1I0FZ48_9BACT</name>
<feature type="domain" description="CheR-type methyltransferase" evidence="5">
    <location>
        <begin position="15"/>
        <end position="269"/>
    </location>
</feature>
<dbReference type="PANTHER" id="PTHR24422">
    <property type="entry name" value="CHEMOTAXIS PROTEIN METHYLTRANSFERASE"/>
    <property type="match status" value="1"/>
</dbReference>
<dbReference type="InterPro" id="IPR050903">
    <property type="entry name" value="Bact_Chemotaxis_MeTrfase"/>
</dbReference>
<dbReference type="PANTHER" id="PTHR24422:SF19">
    <property type="entry name" value="CHEMOTAXIS PROTEIN METHYLTRANSFERASE"/>
    <property type="match status" value="1"/>
</dbReference>
<dbReference type="CDD" id="cd02440">
    <property type="entry name" value="AdoMet_MTases"/>
    <property type="match status" value="1"/>
</dbReference>
<keyword evidence="1 6" id="KW-0489">Methyltransferase</keyword>
<evidence type="ECO:0000256" key="3">
    <source>
        <dbReference type="ARBA" id="ARBA00022691"/>
    </source>
</evidence>
<reference evidence="7" key="1">
    <citation type="submission" date="2016-10" db="EMBL/GenBank/DDBJ databases">
        <authorList>
            <person name="Varghese N."/>
            <person name="Submissions S."/>
        </authorList>
    </citation>
    <scope>NUCLEOTIDE SEQUENCE [LARGE SCALE GENOMIC DNA]</scope>
    <source>
        <strain evidence="7">DSM 16858</strain>
    </source>
</reference>
<keyword evidence="2 6" id="KW-0808">Transferase</keyword>
<sequence>MQGPPSRPASLLHAFISARSGMALSGTQRRRLDERLAVLQGVLTEQQYLLHLQSPAGAGDLASLISVIAVHKTDLFRDEVQLASFRTHVLEPLVGRAPGRPLRVWSAGCATGEEVATLLILLDEAGADPNSTVLGTDISEQALLRARTLTFHPEQVRRLPAPVRERYFLSEGARSLLVPELRARSLFQLHNLMEAPYPAHGEGFDIIFCRNVLIYFTAEAFDRVVEALAERLAPGGTLVLSAAEPLLHAPPSLRIIRCEHAFFYVRTFDIHTAPPRRLPASGNLLAEPPPRTERRRDSGSFPVVASPAPVGEWAREASASGAHSAALLAEGRRDSGRFGPVSAGATRDSGRFAVMGAVPARDSGRFAVMGAVPARDSGRFPAVGGGSEPLSQELMFAEADALFAQILEGAGDTDGQKEEYLRRCLSLDPELAAARYLLGMMLELREEFPEAASEYRRALRSLEEGRARATPFFLNPARLQVACARAVERMEEGRPR</sequence>
<dbReference type="Pfam" id="PF01739">
    <property type="entry name" value="CheR"/>
    <property type="match status" value="1"/>
</dbReference>
<dbReference type="SUPFAM" id="SSF53335">
    <property type="entry name" value="S-adenosyl-L-methionine-dependent methyltransferases"/>
    <property type="match status" value="1"/>
</dbReference>
<keyword evidence="7" id="KW-1185">Reference proteome</keyword>
<dbReference type="InterPro" id="IPR029063">
    <property type="entry name" value="SAM-dependent_MTases_sf"/>
</dbReference>
<dbReference type="Gene3D" id="3.40.50.150">
    <property type="entry name" value="Vaccinia Virus protein VP39"/>
    <property type="match status" value="1"/>
</dbReference>
<keyword evidence="3" id="KW-0949">S-adenosyl-L-methionine</keyword>
<evidence type="ECO:0000256" key="4">
    <source>
        <dbReference type="SAM" id="MobiDB-lite"/>
    </source>
</evidence>
<dbReference type="AlphaFoldDB" id="A0A1I0FZ48"/>
<evidence type="ECO:0000313" key="6">
    <source>
        <dbReference type="EMBL" id="SET63555.1"/>
    </source>
</evidence>
<dbReference type="Gene3D" id="1.25.40.10">
    <property type="entry name" value="Tetratricopeptide repeat domain"/>
    <property type="match status" value="1"/>
</dbReference>
<dbReference type="GO" id="GO:0008757">
    <property type="term" value="F:S-adenosylmethionine-dependent methyltransferase activity"/>
    <property type="evidence" value="ECO:0007669"/>
    <property type="project" value="InterPro"/>
</dbReference>
<evidence type="ECO:0000313" key="7">
    <source>
        <dbReference type="Proteomes" id="UP000199181"/>
    </source>
</evidence>
<dbReference type="PRINTS" id="PR00996">
    <property type="entry name" value="CHERMTFRASE"/>
</dbReference>
<feature type="region of interest" description="Disordered" evidence="4">
    <location>
        <begin position="279"/>
        <end position="303"/>
    </location>
</feature>
<accession>A0A1I0FZ48</accession>
<dbReference type="SMART" id="SM00138">
    <property type="entry name" value="MeTrc"/>
    <property type="match status" value="1"/>
</dbReference>
<organism evidence="6 7">
    <name type="scientific">Stigmatella erecta</name>
    <dbReference type="NCBI Taxonomy" id="83460"/>
    <lineage>
        <taxon>Bacteria</taxon>
        <taxon>Pseudomonadati</taxon>
        <taxon>Myxococcota</taxon>
        <taxon>Myxococcia</taxon>
        <taxon>Myxococcales</taxon>
        <taxon>Cystobacterineae</taxon>
        <taxon>Archangiaceae</taxon>
        <taxon>Stigmatella</taxon>
    </lineage>
</organism>
<dbReference type="GO" id="GO:0032259">
    <property type="term" value="P:methylation"/>
    <property type="evidence" value="ECO:0007669"/>
    <property type="project" value="UniProtKB-KW"/>
</dbReference>
<dbReference type="InterPro" id="IPR022642">
    <property type="entry name" value="CheR_C"/>
</dbReference>
<dbReference type="Proteomes" id="UP000199181">
    <property type="component" value="Unassembled WGS sequence"/>
</dbReference>
<dbReference type="RefSeq" id="WP_093518344.1">
    <property type="nucleotide sequence ID" value="NZ_FOIJ01000003.1"/>
</dbReference>
<dbReference type="PROSITE" id="PS50123">
    <property type="entry name" value="CHER"/>
    <property type="match status" value="1"/>
</dbReference>
<evidence type="ECO:0000256" key="2">
    <source>
        <dbReference type="ARBA" id="ARBA00022679"/>
    </source>
</evidence>
<protein>
    <submittedName>
        <fullName evidence="6">Chemotaxis protein methyltransferase CheR</fullName>
    </submittedName>
</protein>
<dbReference type="InterPro" id="IPR000780">
    <property type="entry name" value="CheR_MeTrfase"/>
</dbReference>